<evidence type="ECO:0000313" key="3">
    <source>
        <dbReference type="EMBL" id="MCG2577517.1"/>
    </source>
</evidence>
<evidence type="ECO:0000259" key="2">
    <source>
        <dbReference type="Pfam" id="PF07589"/>
    </source>
</evidence>
<dbReference type="InterPro" id="IPR013424">
    <property type="entry name" value="Ice-binding_C"/>
</dbReference>
<protein>
    <submittedName>
        <fullName evidence="3">PEP-CTERM sorting domain-containing protein</fullName>
    </submittedName>
</protein>
<dbReference type="Pfam" id="PF07589">
    <property type="entry name" value="PEP-CTERM"/>
    <property type="match status" value="1"/>
</dbReference>
<feature type="domain" description="Ice-binding protein C-terminal" evidence="2">
    <location>
        <begin position="229"/>
        <end position="250"/>
    </location>
</feature>
<organism evidence="3 4">
    <name type="scientific">Dechloromonas hankyongensis</name>
    <dbReference type="NCBI Taxonomy" id="2908002"/>
    <lineage>
        <taxon>Bacteria</taxon>
        <taxon>Pseudomonadati</taxon>
        <taxon>Pseudomonadota</taxon>
        <taxon>Betaproteobacteria</taxon>
        <taxon>Rhodocyclales</taxon>
        <taxon>Azonexaceae</taxon>
        <taxon>Dechloromonas</taxon>
    </lineage>
</organism>
<dbReference type="RefSeq" id="WP_275710699.1">
    <property type="nucleotide sequence ID" value="NZ_JAKLTN010000002.1"/>
</dbReference>
<gene>
    <name evidence="3" type="ORF">LZ012_10975</name>
</gene>
<dbReference type="InterPro" id="IPR049672">
    <property type="entry name" value="Xrt_dep_XDP1"/>
</dbReference>
<accession>A0ABS9K2X9</accession>
<evidence type="ECO:0000313" key="4">
    <source>
        <dbReference type="Proteomes" id="UP001165384"/>
    </source>
</evidence>
<dbReference type="EMBL" id="JAKLTN010000002">
    <property type="protein sequence ID" value="MCG2577517.1"/>
    <property type="molecule type" value="Genomic_DNA"/>
</dbReference>
<name>A0ABS9K2X9_9RHOO</name>
<proteinExistence type="predicted"/>
<feature type="chain" id="PRO_5046784306" evidence="1">
    <location>
        <begin position="23"/>
        <end position="254"/>
    </location>
</feature>
<comment type="caution">
    <text evidence="3">The sequence shown here is derived from an EMBL/GenBank/DDBJ whole genome shotgun (WGS) entry which is preliminary data.</text>
</comment>
<reference evidence="3" key="1">
    <citation type="submission" date="2022-01" db="EMBL/GenBank/DDBJ databases">
        <authorList>
            <person name="Jo J.-H."/>
            <person name="Im W.-T."/>
        </authorList>
    </citation>
    <scope>NUCLEOTIDE SEQUENCE</scope>
    <source>
        <strain evidence="3">XY25</strain>
    </source>
</reference>
<dbReference type="NCBIfam" id="TIGR02595">
    <property type="entry name" value="PEP_CTERM"/>
    <property type="match status" value="1"/>
</dbReference>
<feature type="signal peptide" evidence="1">
    <location>
        <begin position="1"/>
        <end position="22"/>
    </location>
</feature>
<evidence type="ECO:0000256" key="1">
    <source>
        <dbReference type="SAM" id="SignalP"/>
    </source>
</evidence>
<dbReference type="Proteomes" id="UP001165384">
    <property type="component" value="Unassembled WGS sequence"/>
</dbReference>
<keyword evidence="1" id="KW-0732">Signal</keyword>
<sequence length="254" mass="26047">MKNQLKALSGIVALALAGQVSAATNWILGSNYGTISGGVSVSALSNTGGTDTSGSSANNAATQTIQSATWTNTYGGIFNADACGSGSYCDVNESISPEHAIDNNQRYDMALLSFSSVVKLTQLTLGWWQNDSDVTVMAYTGAGAPTLIGKTYSQLAGWTVVGNYSNIGLNTTNINAGGSYSSYWLIGAYNPLVSGSTTGSMLTDSYDYVKLASVSGCVQGATGCTPGKVPEPGSLALMGIGLLGLLRMRKAGKI</sequence>
<dbReference type="NCBIfam" id="NF041927">
    <property type="entry name" value="Xrt_dep_XDP1"/>
    <property type="match status" value="1"/>
</dbReference>
<keyword evidence="4" id="KW-1185">Reference proteome</keyword>